<dbReference type="Proteomes" id="UP000186026">
    <property type="component" value="Unassembled WGS sequence"/>
</dbReference>
<feature type="signal peptide" evidence="1">
    <location>
        <begin position="1"/>
        <end position="20"/>
    </location>
</feature>
<dbReference type="AlphaFoldDB" id="A0A1N7K1B5"/>
<evidence type="ECO:0000313" key="3">
    <source>
        <dbReference type="Proteomes" id="UP000186026"/>
    </source>
</evidence>
<dbReference type="OrthoDB" id="655382at2"/>
<accession>A0A1N7K1B5</accession>
<keyword evidence="3" id="KW-1185">Reference proteome</keyword>
<evidence type="ECO:0000313" key="2">
    <source>
        <dbReference type="EMBL" id="SIS55306.1"/>
    </source>
</evidence>
<reference evidence="3" key="1">
    <citation type="submission" date="2017-01" db="EMBL/GenBank/DDBJ databases">
        <authorList>
            <person name="Varghese N."/>
            <person name="Submissions S."/>
        </authorList>
    </citation>
    <scope>NUCLEOTIDE SEQUENCE [LARGE SCALE GENOMIC DNA]</scope>
    <source>
        <strain evidence="3">DSM 46698</strain>
    </source>
</reference>
<protein>
    <submittedName>
        <fullName evidence="2">Uncharacterized protein</fullName>
    </submittedName>
</protein>
<feature type="chain" id="PRO_5012049039" evidence="1">
    <location>
        <begin position="21"/>
        <end position="239"/>
    </location>
</feature>
<proteinExistence type="predicted"/>
<keyword evidence="1" id="KW-0732">Signal</keyword>
<evidence type="ECO:0000256" key="1">
    <source>
        <dbReference type="SAM" id="SignalP"/>
    </source>
</evidence>
<sequence>MKNIVLLKPLFSLAFFIAFIATNQGQEIGPEALYREKISMTPEVFNGGEYVEYPSAYIGHAFFQSTAYNYADIVFNGIVYKDIPLLYDLVSQNLIALNPIHAKKVILQSNRISEFIIHSDFGDVKFVKGSTKVVAGDYADIFLEEIVEDGLYAYHQKSLQREIKELERNTRFDQSESLLLFHGGELNPLKTKQSAIRILGMEKKLAREVIKEKGLKYRLDRRAYQTAIVQAYQKTLRNE</sequence>
<name>A0A1N7K1B5_9BACT</name>
<dbReference type="STRING" id="529505.SAMN05421761_101373"/>
<dbReference type="RefSeq" id="WP_076497977.1">
    <property type="nucleotide sequence ID" value="NZ_FTOP01000001.1"/>
</dbReference>
<gene>
    <name evidence="2" type="ORF">SAMN05421761_101373</name>
</gene>
<organism evidence="2 3">
    <name type="scientific">Belliella pelovolcani</name>
    <dbReference type="NCBI Taxonomy" id="529505"/>
    <lineage>
        <taxon>Bacteria</taxon>
        <taxon>Pseudomonadati</taxon>
        <taxon>Bacteroidota</taxon>
        <taxon>Cytophagia</taxon>
        <taxon>Cytophagales</taxon>
        <taxon>Cyclobacteriaceae</taxon>
        <taxon>Belliella</taxon>
    </lineage>
</organism>
<dbReference type="EMBL" id="FTOP01000001">
    <property type="protein sequence ID" value="SIS55306.1"/>
    <property type="molecule type" value="Genomic_DNA"/>
</dbReference>